<keyword evidence="3" id="KW-1185">Reference proteome</keyword>
<protein>
    <submittedName>
        <fullName evidence="2">Uncharacterized protein</fullName>
    </submittedName>
</protein>
<feature type="compositionally biased region" description="Gly residues" evidence="1">
    <location>
        <begin position="44"/>
        <end position="59"/>
    </location>
</feature>
<sequence>MRNLSKEELDLIIGGNSLPGVTIIGSPTPDPDWPPPFDYPDPPIGGGGEGGGGGGGGGGDEPDPDPCQHTSPPPAVVPSGTTLEAVRDIIADIASTIRGMQHYQTLEYGAIVVRQADGTLRSGNISIGTPDHVNLSIGLLPGETIVAYIHSHPVRYDGVDNGVPSNGSNAAQAGGDTGEAAKLLQNPRTDPGGLMYILDANNGGVYEYTMKGGENRTKGPDISRDTTCGH</sequence>
<name>A0A0U3MH59_9BURK</name>
<feature type="region of interest" description="Disordered" evidence="1">
    <location>
        <begin position="16"/>
        <end position="79"/>
    </location>
</feature>
<reference evidence="2 3" key="1">
    <citation type="submission" date="2015-12" db="EMBL/GenBank/DDBJ databases">
        <title>Complete genome of Roseateles depolymerans KCTC 42856.</title>
        <authorList>
            <person name="Kim K.M."/>
        </authorList>
    </citation>
    <scope>NUCLEOTIDE SEQUENCE [LARGE SCALE GENOMIC DNA]</scope>
    <source>
        <strain evidence="2 3">KCTC 42856</strain>
    </source>
</reference>
<dbReference type="STRING" id="76731.RD2015_3295"/>
<feature type="compositionally biased region" description="Basic and acidic residues" evidence="1">
    <location>
        <begin position="213"/>
        <end position="224"/>
    </location>
</feature>
<dbReference type="EMBL" id="CP013729">
    <property type="protein sequence ID" value="ALV07753.1"/>
    <property type="molecule type" value="Genomic_DNA"/>
</dbReference>
<dbReference type="AlphaFoldDB" id="A0A0U3MH59"/>
<feature type="region of interest" description="Disordered" evidence="1">
    <location>
        <begin position="211"/>
        <end position="230"/>
    </location>
</feature>
<dbReference type="RefSeq" id="WP_170156607.1">
    <property type="nucleotide sequence ID" value="NZ_CP013729.1"/>
</dbReference>
<dbReference type="KEGG" id="rdp:RD2015_3295"/>
<organism evidence="2 3">
    <name type="scientific">Roseateles depolymerans</name>
    <dbReference type="NCBI Taxonomy" id="76731"/>
    <lineage>
        <taxon>Bacteria</taxon>
        <taxon>Pseudomonadati</taxon>
        <taxon>Pseudomonadota</taxon>
        <taxon>Betaproteobacteria</taxon>
        <taxon>Burkholderiales</taxon>
        <taxon>Sphaerotilaceae</taxon>
        <taxon>Roseateles</taxon>
    </lineage>
</organism>
<gene>
    <name evidence="2" type="ORF">RD2015_3295</name>
</gene>
<accession>A0A0U3MH59</accession>
<feature type="compositionally biased region" description="Pro residues" evidence="1">
    <location>
        <begin position="28"/>
        <end position="43"/>
    </location>
</feature>
<dbReference type="Proteomes" id="UP000060699">
    <property type="component" value="Chromosome"/>
</dbReference>
<evidence type="ECO:0000256" key="1">
    <source>
        <dbReference type="SAM" id="MobiDB-lite"/>
    </source>
</evidence>
<evidence type="ECO:0000313" key="3">
    <source>
        <dbReference type="Proteomes" id="UP000060699"/>
    </source>
</evidence>
<proteinExistence type="predicted"/>
<evidence type="ECO:0000313" key="2">
    <source>
        <dbReference type="EMBL" id="ALV07753.1"/>
    </source>
</evidence>